<dbReference type="EC" id="2.1.1.114" evidence="5"/>
<sequence>MPQEIPFFPQQEQPPGFQAFGHFPMRKQKLKSSQKLAVVWAHRLSKAERRLLASRLSNHIRMLNNSTSSTSVTNTVQSTVDSEDVKRHAKQADEWWNPSGTMKLLHTFNLLRVPFIRDGLVPPSTERTLAPLTNKSILDVGCGGGILTEALARIGANMTGIDASRELVDVAKQHSVANPKLLNHRPTYYCTTIEEHSEKFCNHYDAVVASEIIEHVTDKELFVKSCIKTLKPGGKIFITTPSRTRLAQIFIIYLSEYVCGIVPKGTHEYEKFMTPNELTFLLERNNCHVELIHGIVFNVLTNKWSFISSTDMIFAIQAVKYEAGK</sequence>
<dbReference type="InterPro" id="IPR010233">
    <property type="entry name" value="UbiG_MeTrfase"/>
</dbReference>
<protein>
    <recommendedName>
        <fullName evidence="5">Ubiquinone biosynthesis O-methyltransferase, mitochondrial</fullName>
    </recommendedName>
    <alternativeName>
        <fullName evidence="5">3-demethylubiquinol 3-O-methyltransferase</fullName>
        <ecNumber evidence="5">2.1.1.64</ecNumber>
    </alternativeName>
    <alternativeName>
        <fullName evidence="5">3-demethylubiquinone 3-O-methyltransferase</fullName>
        <ecNumber evidence="5">2.1.1.-</ecNumber>
    </alternativeName>
    <alternativeName>
        <fullName evidence="5">Polyprenyldihydroxybenzoate methyltransferase</fullName>
        <ecNumber evidence="5">2.1.1.114</ecNumber>
    </alternativeName>
</protein>
<keyword evidence="5" id="KW-0999">Mitochondrion inner membrane</keyword>
<name>A0A212F8D8_DANPL</name>
<dbReference type="GO" id="GO:0046872">
    <property type="term" value="F:metal ion binding"/>
    <property type="evidence" value="ECO:0007669"/>
    <property type="project" value="UniProtKB-KW"/>
</dbReference>
<comment type="catalytic activity">
    <reaction evidence="5">
        <text>a 3,4-dihydroxy-5-(all-trans-polyprenyl)benzoate + S-adenosyl-L-methionine = a 4-hydroxy-3-methoxy-5-(all-trans-polyprenyl)benzoate + S-adenosyl-L-homocysteine + H(+)</text>
        <dbReference type="Rhea" id="RHEA:44452"/>
        <dbReference type="Rhea" id="RHEA-COMP:10930"/>
        <dbReference type="Rhea" id="RHEA-COMP:10931"/>
        <dbReference type="ChEBI" id="CHEBI:15378"/>
        <dbReference type="ChEBI" id="CHEBI:57856"/>
        <dbReference type="ChEBI" id="CHEBI:59789"/>
        <dbReference type="ChEBI" id="CHEBI:64694"/>
        <dbReference type="ChEBI" id="CHEBI:84443"/>
        <dbReference type="EC" id="2.1.1.114"/>
    </reaction>
</comment>
<dbReference type="Pfam" id="PF13489">
    <property type="entry name" value="Methyltransf_23"/>
    <property type="match status" value="1"/>
</dbReference>
<feature type="binding site" evidence="5">
    <location>
        <position position="141"/>
    </location>
    <ligand>
        <name>S-adenosyl-L-methionine</name>
        <dbReference type="ChEBI" id="CHEBI:59789"/>
    </ligand>
</feature>
<keyword evidence="5" id="KW-0460">Magnesium</keyword>
<keyword evidence="4 5" id="KW-0949">S-adenosyl-L-methionine</keyword>
<dbReference type="UniPathway" id="UPA00232"/>
<evidence type="ECO:0000256" key="5">
    <source>
        <dbReference type="HAMAP-Rule" id="MF_03190"/>
    </source>
</evidence>
<gene>
    <name evidence="5" type="primary">coq3</name>
    <name evidence="6" type="ORF">KGM_209147</name>
</gene>
<evidence type="ECO:0000313" key="7">
    <source>
        <dbReference type="Proteomes" id="UP000007151"/>
    </source>
</evidence>
<dbReference type="EC" id="2.1.1.-" evidence="5"/>
<keyword evidence="7" id="KW-1185">Reference proteome</keyword>
<feature type="binding site" evidence="5">
    <location>
        <position position="215"/>
    </location>
    <ligand>
        <name>Mg(2+)</name>
        <dbReference type="ChEBI" id="CHEBI:18420"/>
    </ligand>
</feature>
<keyword evidence="5" id="KW-0479">Metal-binding</keyword>
<comment type="cofactor">
    <cofactor evidence="5">
        <name>Mg(2+)</name>
        <dbReference type="ChEBI" id="CHEBI:18420"/>
    </cofactor>
</comment>
<dbReference type="PANTHER" id="PTHR43464">
    <property type="entry name" value="METHYLTRANSFERASE"/>
    <property type="match status" value="1"/>
</dbReference>
<comment type="similarity">
    <text evidence="5">Belongs to the class I-like SAM-binding methyltransferase superfamily. UbiG/COQ3 family.</text>
</comment>
<accession>A0A212F8D8</accession>
<feature type="binding site" evidence="5">
    <location>
        <position position="214"/>
    </location>
    <ligand>
        <name>Mg(2+)</name>
        <dbReference type="ChEBI" id="CHEBI:18420"/>
    </ligand>
</feature>
<dbReference type="GO" id="GO:0032259">
    <property type="term" value="P:methylation"/>
    <property type="evidence" value="ECO:0007669"/>
    <property type="project" value="UniProtKB-KW"/>
</dbReference>
<dbReference type="GO" id="GO:0061542">
    <property type="term" value="F:3-demethylubiquinol 3-O-methyltransferase activity"/>
    <property type="evidence" value="ECO:0007669"/>
    <property type="project" value="UniProtKB-UniRule"/>
</dbReference>
<dbReference type="FunCoup" id="A0A212F8D8">
    <property type="interactions" value="697"/>
</dbReference>
<reference evidence="6 7" key="1">
    <citation type="journal article" date="2011" name="Cell">
        <title>The monarch butterfly genome yields insights into long-distance migration.</title>
        <authorList>
            <person name="Zhan S."/>
            <person name="Merlin C."/>
            <person name="Boore J.L."/>
            <person name="Reppert S.M."/>
        </authorList>
    </citation>
    <scope>NUCLEOTIDE SEQUENCE [LARGE SCALE GENOMIC DNA]</scope>
    <source>
        <strain evidence="6">F-2</strain>
    </source>
</reference>
<feature type="binding site" evidence="5">
    <location>
        <position position="211"/>
    </location>
    <ligand>
        <name>Mg(2+)</name>
        <dbReference type="ChEBI" id="CHEBI:18420"/>
    </ligand>
</feature>
<evidence type="ECO:0000256" key="2">
    <source>
        <dbReference type="ARBA" id="ARBA00022679"/>
    </source>
</evidence>
<organism evidence="6 7">
    <name type="scientific">Danaus plexippus plexippus</name>
    <dbReference type="NCBI Taxonomy" id="278856"/>
    <lineage>
        <taxon>Eukaryota</taxon>
        <taxon>Metazoa</taxon>
        <taxon>Ecdysozoa</taxon>
        <taxon>Arthropoda</taxon>
        <taxon>Hexapoda</taxon>
        <taxon>Insecta</taxon>
        <taxon>Pterygota</taxon>
        <taxon>Neoptera</taxon>
        <taxon>Endopterygota</taxon>
        <taxon>Lepidoptera</taxon>
        <taxon>Glossata</taxon>
        <taxon>Ditrysia</taxon>
        <taxon>Papilionoidea</taxon>
        <taxon>Nymphalidae</taxon>
        <taxon>Danainae</taxon>
        <taxon>Danaini</taxon>
        <taxon>Danaina</taxon>
        <taxon>Danaus</taxon>
        <taxon>Danaus</taxon>
    </lineage>
</organism>
<dbReference type="GO" id="GO:0120537">
    <property type="term" value="F:3-demethylubiquinone 3-O-methyltransferase activity"/>
    <property type="evidence" value="ECO:0007669"/>
    <property type="project" value="RHEA"/>
</dbReference>
<dbReference type="NCBIfam" id="TIGR01983">
    <property type="entry name" value="UbiG"/>
    <property type="match status" value="1"/>
</dbReference>
<feature type="binding site" evidence="5">
    <location>
        <position position="210"/>
    </location>
    <ligand>
        <name>S-adenosyl-L-methionine</name>
        <dbReference type="ChEBI" id="CHEBI:59789"/>
    </ligand>
</feature>
<keyword evidence="3 5" id="KW-0831">Ubiquinone biosynthesis</keyword>
<comment type="pathway">
    <text evidence="5">Cofactor biosynthesis; ubiquinone biosynthesis.</text>
</comment>
<comment type="subcellular location">
    <subcellularLocation>
        <location evidence="5">Mitochondrion inner membrane</location>
        <topology evidence="5">Peripheral membrane protein</topology>
        <orientation evidence="5">Matrix side</orientation>
    </subcellularLocation>
</comment>
<comment type="function">
    <text evidence="5">O-methyltransferase required for two non-consecutive steps during ubiquinone biosynthesis. Catalyzes the 2 O-methylation of 3,4-dihydroxy-5-(all-trans-polyprenyl)benzoic acid into 4-hydroxy-3-methoxy-5-(all-trans-polyprenyl)benzoic acid. Also catalyzes the last step of ubiquinone biosynthesis by mediating methylation of 3-demethylubiquinone into ubiquinone. Also able to mediate the methylation of 3-demethylubiquinol into ubiquinol.</text>
</comment>
<dbReference type="EC" id="2.1.1.64" evidence="5"/>
<dbReference type="Proteomes" id="UP000007151">
    <property type="component" value="Unassembled WGS sequence"/>
</dbReference>
<evidence type="ECO:0000313" key="6">
    <source>
        <dbReference type="EMBL" id="OWR49978.1"/>
    </source>
</evidence>
<evidence type="ECO:0000256" key="1">
    <source>
        <dbReference type="ARBA" id="ARBA00022603"/>
    </source>
</evidence>
<keyword evidence="5" id="KW-0472">Membrane</keyword>
<evidence type="ECO:0000256" key="3">
    <source>
        <dbReference type="ARBA" id="ARBA00022688"/>
    </source>
</evidence>
<keyword evidence="2 5" id="KW-0808">Transferase</keyword>
<feature type="binding site" evidence="5">
    <location>
        <position position="162"/>
    </location>
    <ligand>
        <name>S-adenosyl-L-methionine</name>
        <dbReference type="ChEBI" id="CHEBI:59789"/>
    </ligand>
</feature>
<keyword evidence="1 5" id="KW-0489">Methyltransferase</keyword>
<dbReference type="SUPFAM" id="SSF53335">
    <property type="entry name" value="S-adenosyl-L-methionine-dependent methyltransferases"/>
    <property type="match status" value="1"/>
</dbReference>
<keyword evidence="5" id="KW-0496">Mitochondrion</keyword>
<evidence type="ECO:0000256" key="4">
    <source>
        <dbReference type="ARBA" id="ARBA00022691"/>
    </source>
</evidence>
<comment type="caution">
    <text evidence="6">The sequence shown here is derived from an EMBL/GenBank/DDBJ whole genome shotgun (WGS) entry which is preliminary data.</text>
</comment>
<feature type="binding site" evidence="5">
    <location>
        <position position="112"/>
    </location>
    <ligand>
        <name>S-adenosyl-L-methionine</name>
        <dbReference type="ChEBI" id="CHEBI:59789"/>
    </ligand>
</feature>
<dbReference type="InterPro" id="IPR029063">
    <property type="entry name" value="SAM-dependent_MTases_sf"/>
</dbReference>
<comment type="catalytic activity">
    <reaction evidence="5">
        <text>a 3-demethylubiquinone + S-adenosyl-L-methionine = a ubiquinone + S-adenosyl-L-homocysteine</text>
        <dbReference type="Rhea" id="RHEA:81215"/>
        <dbReference type="Rhea" id="RHEA-COMP:9565"/>
        <dbReference type="Rhea" id="RHEA-COMP:19654"/>
        <dbReference type="ChEBI" id="CHEBI:16389"/>
        <dbReference type="ChEBI" id="CHEBI:57856"/>
        <dbReference type="ChEBI" id="CHEBI:59789"/>
        <dbReference type="ChEBI" id="CHEBI:231825"/>
    </reaction>
</comment>
<proteinExistence type="inferred from homology"/>
<dbReference type="Gene3D" id="3.40.50.150">
    <property type="entry name" value="Vaccinia Virus protein VP39"/>
    <property type="match status" value="1"/>
</dbReference>
<comment type="catalytic activity">
    <reaction evidence="5">
        <text>a 3-demethylubiquinol + S-adenosyl-L-methionine = a ubiquinol + S-adenosyl-L-homocysteine + H(+)</text>
        <dbReference type="Rhea" id="RHEA:44380"/>
        <dbReference type="Rhea" id="RHEA-COMP:9566"/>
        <dbReference type="Rhea" id="RHEA-COMP:10914"/>
        <dbReference type="ChEBI" id="CHEBI:15378"/>
        <dbReference type="ChEBI" id="CHEBI:17976"/>
        <dbReference type="ChEBI" id="CHEBI:57856"/>
        <dbReference type="ChEBI" id="CHEBI:59789"/>
        <dbReference type="ChEBI" id="CHEBI:84422"/>
        <dbReference type="EC" id="2.1.1.64"/>
    </reaction>
</comment>
<dbReference type="eggNOG" id="KOG1270">
    <property type="taxonomic scope" value="Eukaryota"/>
</dbReference>
<dbReference type="KEGG" id="dpl:KGM_209147"/>
<dbReference type="CDD" id="cd02440">
    <property type="entry name" value="AdoMet_MTases"/>
    <property type="match status" value="1"/>
</dbReference>
<dbReference type="EMBL" id="AGBW02009763">
    <property type="protein sequence ID" value="OWR49978.1"/>
    <property type="molecule type" value="Genomic_DNA"/>
</dbReference>
<dbReference type="AlphaFoldDB" id="A0A212F8D8"/>
<comment type="subunit">
    <text evidence="5">Component of a multi-subunit COQ enzyme complex.</text>
</comment>
<dbReference type="GO" id="GO:0010420">
    <property type="term" value="F:polyprenyldihydroxybenzoate methyltransferase activity"/>
    <property type="evidence" value="ECO:0007669"/>
    <property type="project" value="UniProtKB-UniRule"/>
</dbReference>
<dbReference type="GO" id="GO:0031314">
    <property type="term" value="C:extrinsic component of mitochondrial inner membrane"/>
    <property type="evidence" value="ECO:0007669"/>
    <property type="project" value="UniProtKB-UniRule"/>
</dbReference>
<dbReference type="PANTHER" id="PTHR43464:SF19">
    <property type="entry name" value="UBIQUINONE BIOSYNTHESIS O-METHYLTRANSFERASE, MITOCHONDRIAL"/>
    <property type="match status" value="1"/>
</dbReference>
<dbReference type="InParanoid" id="A0A212F8D8"/>
<dbReference type="HAMAP" id="MF_00472">
    <property type="entry name" value="UbiG"/>
    <property type="match status" value="1"/>
</dbReference>
<dbReference type="STRING" id="278856.A0A212F8D8"/>